<dbReference type="PROSITE" id="PS51257">
    <property type="entry name" value="PROKAR_LIPOPROTEIN"/>
    <property type="match status" value="1"/>
</dbReference>
<proteinExistence type="predicted"/>
<feature type="region of interest" description="Disordered" evidence="1">
    <location>
        <begin position="102"/>
        <end position="126"/>
    </location>
</feature>
<evidence type="ECO:0000256" key="2">
    <source>
        <dbReference type="SAM" id="SignalP"/>
    </source>
</evidence>
<accession>W9XKN9</accession>
<keyword evidence="4" id="KW-1185">Reference proteome</keyword>
<sequence>MHTGKAFTILSVAAVLGCRLLVTALPRVEYIRVIDETILIDNSGDDDDDLFHWSLYSTAHYHGGPAFDAHTDPDTNSVSDEQPYADIQASDDTGLGAVKIPATVYPHDTPPTATLSNDDTDPPSNPLLPCVATSSKGFRHQPRNALPNPAEDNEVIPSSLQAMEASAPPVETSSLPEALLCTGLSSCPKGYKTYILMGLCWCRLPPPAEG</sequence>
<dbReference type="EMBL" id="AMGY01000009">
    <property type="protein sequence ID" value="EXJ77875.1"/>
    <property type="molecule type" value="Genomic_DNA"/>
</dbReference>
<dbReference type="Proteomes" id="UP000019478">
    <property type="component" value="Unassembled WGS sequence"/>
</dbReference>
<evidence type="ECO:0000313" key="4">
    <source>
        <dbReference type="Proteomes" id="UP000019478"/>
    </source>
</evidence>
<reference evidence="3 4" key="1">
    <citation type="submission" date="2013-03" db="EMBL/GenBank/DDBJ databases">
        <title>The Genome Sequence of Capronia epimyces CBS 606.96.</title>
        <authorList>
            <consortium name="The Broad Institute Genomics Platform"/>
            <person name="Cuomo C."/>
            <person name="de Hoog S."/>
            <person name="Gorbushina A."/>
            <person name="Walker B."/>
            <person name="Young S.K."/>
            <person name="Zeng Q."/>
            <person name="Gargeya S."/>
            <person name="Fitzgerald M."/>
            <person name="Haas B."/>
            <person name="Abouelleil A."/>
            <person name="Allen A.W."/>
            <person name="Alvarado L."/>
            <person name="Arachchi H.M."/>
            <person name="Berlin A.M."/>
            <person name="Chapman S.B."/>
            <person name="Gainer-Dewar J."/>
            <person name="Goldberg J."/>
            <person name="Griggs A."/>
            <person name="Gujja S."/>
            <person name="Hansen M."/>
            <person name="Howarth C."/>
            <person name="Imamovic A."/>
            <person name="Ireland A."/>
            <person name="Larimer J."/>
            <person name="McCowan C."/>
            <person name="Murphy C."/>
            <person name="Pearson M."/>
            <person name="Poon T.W."/>
            <person name="Priest M."/>
            <person name="Roberts A."/>
            <person name="Saif S."/>
            <person name="Shea T."/>
            <person name="Sisk P."/>
            <person name="Sykes S."/>
            <person name="Wortman J."/>
            <person name="Nusbaum C."/>
            <person name="Birren B."/>
        </authorList>
    </citation>
    <scope>NUCLEOTIDE SEQUENCE [LARGE SCALE GENOMIC DNA]</scope>
    <source>
        <strain evidence="3 4">CBS 606.96</strain>
    </source>
</reference>
<evidence type="ECO:0000256" key="1">
    <source>
        <dbReference type="SAM" id="MobiDB-lite"/>
    </source>
</evidence>
<feature type="signal peptide" evidence="2">
    <location>
        <begin position="1"/>
        <end position="24"/>
    </location>
</feature>
<keyword evidence="2" id="KW-0732">Signal</keyword>
<protein>
    <submittedName>
        <fullName evidence="3">Uncharacterized protein</fullName>
    </submittedName>
</protein>
<name>W9XKN9_9EURO</name>
<dbReference type="AlphaFoldDB" id="W9XKN9"/>
<comment type="caution">
    <text evidence="3">The sequence shown here is derived from an EMBL/GenBank/DDBJ whole genome shotgun (WGS) entry which is preliminary data.</text>
</comment>
<feature type="chain" id="PRO_5004932900" evidence="2">
    <location>
        <begin position="25"/>
        <end position="210"/>
    </location>
</feature>
<dbReference type="HOGENOM" id="CLU_1503474_0_0_1"/>
<organism evidence="3 4">
    <name type="scientific">Capronia epimyces CBS 606.96</name>
    <dbReference type="NCBI Taxonomy" id="1182542"/>
    <lineage>
        <taxon>Eukaryota</taxon>
        <taxon>Fungi</taxon>
        <taxon>Dikarya</taxon>
        <taxon>Ascomycota</taxon>
        <taxon>Pezizomycotina</taxon>
        <taxon>Eurotiomycetes</taxon>
        <taxon>Chaetothyriomycetidae</taxon>
        <taxon>Chaetothyriales</taxon>
        <taxon>Herpotrichiellaceae</taxon>
        <taxon>Capronia</taxon>
    </lineage>
</organism>
<dbReference type="RefSeq" id="XP_007737320.1">
    <property type="nucleotide sequence ID" value="XM_007739130.1"/>
</dbReference>
<dbReference type="GeneID" id="19173120"/>
<gene>
    <name evidence="3" type="ORF">A1O3_09034</name>
</gene>
<dbReference type="OrthoDB" id="10613416at2759"/>
<evidence type="ECO:0000313" key="3">
    <source>
        <dbReference type="EMBL" id="EXJ77875.1"/>
    </source>
</evidence>